<feature type="transmembrane region" description="Helical" evidence="1">
    <location>
        <begin position="37"/>
        <end position="53"/>
    </location>
</feature>
<dbReference type="AlphaFoldDB" id="A0A511MZ81"/>
<feature type="transmembrane region" description="Helical" evidence="1">
    <location>
        <begin position="6"/>
        <end position="25"/>
    </location>
</feature>
<gene>
    <name evidence="2" type="ORF">DC3_15600</name>
</gene>
<evidence type="ECO:0000256" key="1">
    <source>
        <dbReference type="SAM" id="Phobius"/>
    </source>
</evidence>
<keyword evidence="1" id="KW-0812">Transmembrane</keyword>
<organism evidence="2 3">
    <name type="scientific">Deinococcus cellulosilyticus (strain DSM 18568 / NBRC 106333 / KACC 11606 / 5516J-15)</name>
    <dbReference type="NCBI Taxonomy" id="1223518"/>
    <lineage>
        <taxon>Bacteria</taxon>
        <taxon>Thermotogati</taxon>
        <taxon>Deinococcota</taxon>
        <taxon>Deinococci</taxon>
        <taxon>Deinococcales</taxon>
        <taxon>Deinococcaceae</taxon>
        <taxon>Deinococcus</taxon>
    </lineage>
</organism>
<dbReference type="EMBL" id="BJXB01000005">
    <property type="protein sequence ID" value="GEM45925.1"/>
    <property type="molecule type" value="Genomic_DNA"/>
</dbReference>
<proteinExistence type="predicted"/>
<feature type="transmembrane region" description="Helical" evidence="1">
    <location>
        <begin position="68"/>
        <end position="87"/>
    </location>
</feature>
<name>A0A511MZ81_DEIC1</name>
<reference evidence="2 3" key="1">
    <citation type="submission" date="2019-07" db="EMBL/GenBank/DDBJ databases">
        <title>Whole genome shotgun sequence of Deinococcus cellulosilyticus NBRC 106333.</title>
        <authorList>
            <person name="Hosoyama A."/>
            <person name="Uohara A."/>
            <person name="Ohji S."/>
            <person name="Ichikawa N."/>
        </authorList>
    </citation>
    <scope>NUCLEOTIDE SEQUENCE [LARGE SCALE GENOMIC DNA]</scope>
    <source>
        <strain evidence="2 3">NBRC 106333</strain>
    </source>
</reference>
<dbReference type="RefSeq" id="WP_146883646.1">
    <property type="nucleotide sequence ID" value="NZ_BJXB01000005.1"/>
</dbReference>
<comment type="caution">
    <text evidence="2">The sequence shown here is derived from an EMBL/GenBank/DDBJ whole genome shotgun (WGS) entry which is preliminary data.</text>
</comment>
<sequence>MESNWAAWFGSLGLFLTVFALTAYTIRDFLMGSVMRWWRMIACLIYIGIALVVEPPPPFKALLTQQEYGWWPAVRTWAFGIWFFLTLRDSQIRLSQTRKTDPPLNPAQLWQRK</sequence>
<keyword evidence="3" id="KW-1185">Reference proteome</keyword>
<accession>A0A511MZ81</accession>
<evidence type="ECO:0000313" key="2">
    <source>
        <dbReference type="EMBL" id="GEM45925.1"/>
    </source>
</evidence>
<dbReference type="Proteomes" id="UP000321306">
    <property type="component" value="Unassembled WGS sequence"/>
</dbReference>
<evidence type="ECO:0000313" key="3">
    <source>
        <dbReference type="Proteomes" id="UP000321306"/>
    </source>
</evidence>
<keyword evidence="1" id="KW-1133">Transmembrane helix</keyword>
<keyword evidence="1" id="KW-0472">Membrane</keyword>
<protein>
    <submittedName>
        <fullName evidence="2">Uncharacterized protein</fullName>
    </submittedName>
</protein>